<dbReference type="SUPFAM" id="SSF48239">
    <property type="entry name" value="Terpenoid cyclases/Protein prenyltransferases"/>
    <property type="match status" value="1"/>
</dbReference>
<dbReference type="EMBL" id="LWAE01000002">
    <property type="protein sequence ID" value="KZL92031.1"/>
    <property type="molecule type" value="Genomic_DNA"/>
</dbReference>
<dbReference type="PATRIC" id="fig|1121326.3.peg.1822"/>
<dbReference type="CDD" id="cd00688">
    <property type="entry name" value="ISOPREN_C2_like"/>
    <property type="match status" value="1"/>
</dbReference>
<dbReference type="Pfam" id="PF14478">
    <property type="entry name" value="DUF4430"/>
    <property type="match status" value="1"/>
</dbReference>
<dbReference type="InterPro" id="IPR008930">
    <property type="entry name" value="Terpenoid_cyclase/PrenylTrfase"/>
</dbReference>
<keyword evidence="3" id="KW-1185">Reference proteome</keyword>
<protein>
    <recommendedName>
        <fullName evidence="1">Transcobalamin-like C-terminal domain-containing protein</fullName>
    </recommendedName>
</protein>
<evidence type="ECO:0000313" key="2">
    <source>
        <dbReference type="EMBL" id="KZL92031.1"/>
    </source>
</evidence>
<dbReference type="Gene3D" id="1.50.10.20">
    <property type="match status" value="1"/>
</dbReference>
<name>A0A162SYG9_9CLOT</name>
<feature type="domain" description="Transcobalamin-like C-terminal" evidence="1">
    <location>
        <begin position="97"/>
        <end position="154"/>
    </location>
</feature>
<dbReference type="Gene3D" id="2.60.40.1120">
    <property type="entry name" value="Carboxypeptidase-like, regulatory domain"/>
    <property type="match status" value="1"/>
</dbReference>
<proteinExistence type="predicted"/>
<evidence type="ECO:0000313" key="3">
    <source>
        <dbReference type="Proteomes" id="UP000076603"/>
    </source>
</evidence>
<dbReference type="OrthoDB" id="411361at2"/>
<dbReference type="InterPro" id="IPR027954">
    <property type="entry name" value="Transcobalamin-like_C"/>
</dbReference>
<reference evidence="2 3" key="1">
    <citation type="submission" date="2016-04" db="EMBL/GenBank/DDBJ databases">
        <title>Genome sequence of Clostridium magnum DSM 2767.</title>
        <authorList>
            <person name="Poehlein A."/>
            <person name="Uhlig R."/>
            <person name="Fischer R."/>
            <person name="Bahl H."/>
            <person name="Daniel R."/>
        </authorList>
    </citation>
    <scope>NUCLEOTIDE SEQUENCE [LARGE SCALE GENOMIC DNA]</scope>
    <source>
        <strain evidence="2 3">DSM 2767</strain>
    </source>
</reference>
<dbReference type="Proteomes" id="UP000076603">
    <property type="component" value="Unassembled WGS sequence"/>
</dbReference>
<evidence type="ECO:0000259" key="1">
    <source>
        <dbReference type="Pfam" id="PF14478"/>
    </source>
</evidence>
<dbReference type="RefSeq" id="WP_066621174.1">
    <property type="nucleotide sequence ID" value="NZ_FQXL01000004.1"/>
</dbReference>
<comment type="caution">
    <text evidence="2">The sequence shown here is derived from an EMBL/GenBank/DDBJ whole genome shotgun (WGS) entry which is preliminary data.</text>
</comment>
<dbReference type="AlphaFoldDB" id="A0A162SYG9"/>
<dbReference type="STRING" id="1121326.CLMAG_18370"/>
<gene>
    <name evidence="2" type="ORF">CLMAG_18370</name>
</gene>
<sequence>MKNLKSKLISMLMVFAMVIGLVGIKVNYVFAAETANTVNVKIRVEAADHTIVHETELAVSNFDMTDYGMTTQLSKVNVMNALVMALNSNSIDCKNKNNFDAEASSYGGYYVKTIAGISAAGIGGWMYCVNNISPYNTMEQEEIKEGDSIVVYYVSDYSTVYSFFDKSEVTTTTGSITLNLKGNFYDASWNVYNKGIDGAKILVDGKEVSADGNTVVTDKDGNCVLNFDKSGTYNVSAEKDGISRSYCKAIVQLPEQAKDYTSSINTLIDGVAQNIKADGLGVLDLYKAGKQIPTTYLQTAEDNIKKNADDFTATDLESNTLSILAAGGDPTNFAGYNLVEKIYNNESMNNIMAYIYGLLALDSANFTAPQDAKWNRDKLVQAILDCKTSDGGWAYYGDFADPDVTAMTLSALAPYYNTNSDVKAAVDTAVGRLSQIQTNNGGFISYGNENSNSTEMVIIGLCDIGIDPAIDSRFVKNGKNPIDALLSFALSDNSGFGFTDASKANVLATEQGLRALVSYKFFKEGKGSVYKGFTVNEQNGTSNGQNGTSENKLIQITNLTKDTVFNLGNDAKITIQATNNSDKDQDVSLIVALYDNADQFVNYVCAEQTIKKGDSSVLTSMMKFPKEGVYKLKAFVWDSMEAMNSLSDIIEIPVK</sequence>
<organism evidence="2 3">
    <name type="scientific">Clostridium magnum DSM 2767</name>
    <dbReference type="NCBI Taxonomy" id="1121326"/>
    <lineage>
        <taxon>Bacteria</taxon>
        <taxon>Bacillati</taxon>
        <taxon>Bacillota</taxon>
        <taxon>Clostridia</taxon>
        <taxon>Eubacteriales</taxon>
        <taxon>Clostridiaceae</taxon>
        <taxon>Clostridium</taxon>
    </lineage>
</organism>
<accession>A0A162SYG9</accession>